<accession>A0ABX1VGI6</accession>
<dbReference type="InterPro" id="IPR000917">
    <property type="entry name" value="Sulfatase_N"/>
</dbReference>
<evidence type="ECO:0000313" key="5">
    <source>
        <dbReference type="EMBL" id="NNJ26378.1"/>
    </source>
</evidence>
<dbReference type="Gene3D" id="3.40.720.10">
    <property type="entry name" value="Alkaline Phosphatase, subunit A"/>
    <property type="match status" value="1"/>
</dbReference>
<gene>
    <name evidence="5" type="primary">atsA_24</name>
    <name evidence="5" type="ORF">LzC2_24610</name>
</gene>
<dbReference type="SUPFAM" id="SSF53649">
    <property type="entry name" value="Alkaline phosphatase-like"/>
    <property type="match status" value="1"/>
</dbReference>
<evidence type="ECO:0000256" key="1">
    <source>
        <dbReference type="ARBA" id="ARBA00008779"/>
    </source>
</evidence>
<keyword evidence="6" id="KW-1185">Reference proteome</keyword>
<dbReference type="Proteomes" id="UP000609651">
    <property type="component" value="Unassembled WGS sequence"/>
</dbReference>
<proteinExistence type="inferred from homology"/>
<dbReference type="InterPro" id="IPR017850">
    <property type="entry name" value="Alkaline_phosphatase_core_sf"/>
</dbReference>
<comment type="similarity">
    <text evidence="1">Belongs to the sulfatase family.</text>
</comment>
<dbReference type="Pfam" id="PF00884">
    <property type="entry name" value="Sulfatase"/>
    <property type="match status" value="1"/>
</dbReference>
<evidence type="ECO:0000256" key="3">
    <source>
        <dbReference type="SAM" id="SignalP"/>
    </source>
</evidence>
<feature type="chain" id="PRO_5045854168" evidence="3">
    <location>
        <begin position="23"/>
        <end position="478"/>
    </location>
</feature>
<dbReference type="InterPro" id="IPR050738">
    <property type="entry name" value="Sulfatase"/>
</dbReference>
<comment type="caution">
    <text evidence="5">The sequence shown here is derived from an EMBL/GenBank/DDBJ whole genome shotgun (WGS) entry which is preliminary data.</text>
</comment>
<keyword evidence="3" id="KW-0732">Signal</keyword>
<evidence type="ECO:0000256" key="2">
    <source>
        <dbReference type="ARBA" id="ARBA00022801"/>
    </source>
</evidence>
<feature type="signal peptide" evidence="3">
    <location>
        <begin position="1"/>
        <end position="22"/>
    </location>
</feature>
<dbReference type="EC" id="3.1.6.1" evidence="5"/>
<organism evidence="5 6">
    <name type="scientific">Alienimonas chondri</name>
    <dbReference type="NCBI Taxonomy" id="2681879"/>
    <lineage>
        <taxon>Bacteria</taxon>
        <taxon>Pseudomonadati</taxon>
        <taxon>Planctomycetota</taxon>
        <taxon>Planctomycetia</taxon>
        <taxon>Planctomycetales</taxon>
        <taxon>Planctomycetaceae</taxon>
        <taxon>Alienimonas</taxon>
    </lineage>
</organism>
<evidence type="ECO:0000313" key="6">
    <source>
        <dbReference type="Proteomes" id="UP000609651"/>
    </source>
</evidence>
<feature type="domain" description="Sulfatase N-terminal" evidence="4">
    <location>
        <begin position="28"/>
        <end position="372"/>
    </location>
</feature>
<protein>
    <submittedName>
        <fullName evidence="5">Arylsulfatase</fullName>
        <ecNumber evidence="5">3.1.6.1</ecNumber>
    </submittedName>
</protein>
<dbReference type="EMBL" id="WTPX01000075">
    <property type="protein sequence ID" value="NNJ26378.1"/>
    <property type="molecule type" value="Genomic_DNA"/>
</dbReference>
<sequence>MKLFRSTPIIALGFAAVTSVSAAAGGQPNLVVPFADDLGYGELGCQGNSEIPTPHIDSIARNGVRFTDGYVAGPNCSPSRAGLLTGRIPTRFGYEFNPIGAVNERPGAGLPAAEVPIAETLQDAGYTTGLVGKRHQGGTADYHPFRHGFDEFFGFLHEGRDFVPPPYEGVTTMLRRKTLPGGLTGRWVGSKGLIYADHMGGNEPDYDADNPIVRGGQPVVETEYLTDALTREAVDFIDRHDDKPFFLYLAYNAVHSPLQGADAYMDRFSHIEDVHRRIFAAMPANMDDSVGAVMAQLRESGLEEDTIVFFLRDNGGPTRELTSSNLPLRGSKGEMSEGALRVPVMMQWKGTIPAGQTYEKPVSAFDVYATAAANSEGVVAPEQVEGVDLVPFVTGKKTGAPHETFFWRQGGRSGLRHGDWKLVRMGGWKGPSKAPWEHYDLSKDLSEKTNFAKSKPERLAELVELWERMNGEMAEPLF</sequence>
<name>A0ABX1VGI6_9PLAN</name>
<reference evidence="5 6" key="1">
    <citation type="journal article" date="2020" name="Syst. Appl. Microbiol.">
        <title>Alienimonas chondri sp. nov., a novel planctomycete isolated from the biofilm of the red alga Chondrus crispus.</title>
        <authorList>
            <person name="Vitorino I."/>
            <person name="Albuquerque L."/>
            <person name="Wiegand S."/>
            <person name="Kallscheuer N."/>
            <person name="da Costa M.S."/>
            <person name="Lobo-da-Cunha A."/>
            <person name="Jogler C."/>
            <person name="Lage O.M."/>
        </authorList>
    </citation>
    <scope>NUCLEOTIDE SEQUENCE [LARGE SCALE GENOMIC DNA]</scope>
    <source>
        <strain evidence="5 6">LzC2</strain>
    </source>
</reference>
<dbReference type="GO" id="GO:0004065">
    <property type="term" value="F:arylsulfatase activity"/>
    <property type="evidence" value="ECO:0007669"/>
    <property type="project" value="UniProtKB-EC"/>
</dbReference>
<evidence type="ECO:0000259" key="4">
    <source>
        <dbReference type="Pfam" id="PF00884"/>
    </source>
</evidence>
<dbReference type="PANTHER" id="PTHR42693">
    <property type="entry name" value="ARYLSULFATASE FAMILY MEMBER"/>
    <property type="match status" value="1"/>
</dbReference>
<dbReference type="PANTHER" id="PTHR42693:SF53">
    <property type="entry name" value="ENDO-4-O-SULFATASE"/>
    <property type="match status" value="1"/>
</dbReference>
<dbReference type="RefSeq" id="WP_171187349.1">
    <property type="nucleotide sequence ID" value="NZ_WTPX01000075.1"/>
</dbReference>
<dbReference type="Gene3D" id="3.30.1120.10">
    <property type="match status" value="1"/>
</dbReference>
<keyword evidence="2 5" id="KW-0378">Hydrolase</keyword>